<feature type="compositionally biased region" description="Basic and acidic residues" evidence="6">
    <location>
        <begin position="819"/>
        <end position="837"/>
    </location>
</feature>
<evidence type="ECO:0000256" key="3">
    <source>
        <dbReference type="ARBA" id="ARBA00023242"/>
    </source>
</evidence>
<feature type="compositionally biased region" description="Low complexity" evidence="6">
    <location>
        <begin position="528"/>
        <end position="566"/>
    </location>
</feature>
<dbReference type="SUPFAM" id="SSF52113">
    <property type="entry name" value="BRCT domain"/>
    <property type="match status" value="5"/>
</dbReference>
<organism evidence="8 9">
    <name type="scientific">Tigriopus californicus</name>
    <name type="common">Marine copepod</name>
    <dbReference type="NCBI Taxonomy" id="6832"/>
    <lineage>
        <taxon>Eukaryota</taxon>
        <taxon>Metazoa</taxon>
        <taxon>Ecdysozoa</taxon>
        <taxon>Arthropoda</taxon>
        <taxon>Crustacea</taxon>
        <taxon>Multicrustacea</taxon>
        <taxon>Hexanauplia</taxon>
        <taxon>Copepoda</taxon>
        <taxon>Harpacticoida</taxon>
        <taxon>Harpacticidae</taxon>
        <taxon>Tigriopus</taxon>
    </lineage>
</organism>
<feature type="compositionally biased region" description="Pro residues" evidence="6">
    <location>
        <begin position="1"/>
        <end position="14"/>
    </location>
</feature>
<dbReference type="CDD" id="cd17711">
    <property type="entry name" value="BRCT_PAXIP1_rpt3"/>
    <property type="match status" value="1"/>
</dbReference>
<evidence type="ECO:0000313" key="9">
    <source>
        <dbReference type="Proteomes" id="UP000318571"/>
    </source>
</evidence>
<dbReference type="GO" id="GO:0006974">
    <property type="term" value="P:DNA damage response"/>
    <property type="evidence" value="ECO:0007669"/>
    <property type="project" value="UniProtKB-KW"/>
</dbReference>
<dbReference type="EMBL" id="VCGU01000009">
    <property type="protein sequence ID" value="TRY70007.1"/>
    <property type="molecule type" value="Genomic_DNA"/>
</dbReference>
<dbReference type="Pfam" id="PF12738">
    <property type="entry name" value="PTCB-BRCT"/>
    <property type="match status" value="2"/>
</dbReference>
<dbReference type="STRING" id="6832.A0A553NX68"/>
<dbReference type="Proteomes" id="UP000318571">
    <property type="component" value="Chromosome 9"/>
</dbReference>
<dbReference type="CDD" id="cd17710">
    <property type="entry name" value="BRCT_PAXIP1_rpt2"/>
    <property type="match status" value="1"/>
</dbReference>
<dbReference type="InterPro" id="IPR051579">
    <property type="entry name" value="DDR_Transcriptional_Reg"/>
</dbReference>
<feature type="compositionally biased region" description="Polar residues" evidence="6">
    <location>
        <begin position="899"/>
        <end position="917"/>
    </location>
</feature>
<sequence length="1117" mass="123430">MSDPGPQPQPPPAATPTSTTSTTPAPWFADWKFFVSGQIQETVLSILEKGGAVQKSYLTPGVTHCLVGGEADLDGEVSEAADIYEIPVLSQDYVLDTHRTGRWPPQPPYNPLTAGQVLGACRLCLSGLGPEDSRSLWALIRAHGGQVVRELNAKVTHLIARDGLGPKYAAAARHGIPVVTPDWVLDGIRAGQLRDPAVYHPRLLLLPGQVPPPVKKMRKKRVPTVVAPPPPPIPPVSRVPRPGQLQWQQQGQGFPPGQGGPMPGQQVIRVPHSSPNASIMSPGAGPNNRMPVPQSVAGQPRPTWSGETHPALAQVPRTPQQLQHLQRLQMQREQQQQMDQTGAMISGPPGPRPAMGPQAIMGQPQVQMGGVPISQQQQQQAQFLQQQAAMQNGSNQKTKVALANMINNRLGQPPTSGGMPMGSPQGMSPQQPMPNQAPNPMGGPPMSGPMGPDGSAAARLQMMNQQLHPHQGGPHPHMIQPGTMYRAPGAPPQGPRFMSMQQQQQQRMEMAGHPVGHVMGPGVPPRFPGARMGMPPQPQQQQPPQQQQQPQPQQRPMAPGQPQGPRIQFHGHDPNTRLPPDLCLLGCIFYIIDYTEDPDKAKYVPDWKKVIKQFGGEVEEEYHPRLTHILCMTQDNPIVQQAVREGKRLVTTYWLNDTVVRKKVGPPWKAIHFPLPPNFTPPCENMILTLTGFVDRNRDWVKDMIAMTGAKYTSYFSRHNHVIVCQSATGEKYNKSKEWNVPAVSVQWLNDVLFGNGNAEQCMQNPKYHNFKMEDPFRMDYTLVPHLIAAWKNPIRVTPETYNKFKANPPARIKRKAERQRLEKEEAKRLREAEEMRGGMPPNQGYPGQMMPNGMGAQQHQNPMMMQQQQQHHQQQQQMSMGGVPPQMDPNGFNRDQNHSGPGQQSANPGNPQSGEPSKTGEDLNPNALTDKQSKQPIKAEGNETSENKENDASNKFKVVLTGFGPTENDELKALVRELGGQVLMSQHAQMASHLVMHHLGRSVTFFCALPHGRVFYLTPSIKPAMQKVQWIIEASGGVVENRRRRDIAQIKEANPPDKDPSYIIICCEHDLHLVADVLKAKLWIFNVELVLSSVIRQQLDFDPSKYLTTTPVTSST</sequence>
<protein>
    <recommendedName>
        <fullName evidence="4">PAX-interacting protein 1</fullName>
    </recommendedName>
    <alternativeName>
        <fullName evidence="5">PAX transactivation activation domain-interacting protein</fullName>
    </alternativeName>
</protein>
<feature type="region of interest" description="Disordered" evidence="6">
    <location>
        <begin position="518"/>
        <end position="575"/>
    </location>
</feature>
<feature type="domain" description="BRCT" evidence="7">
    <location>
        <begin position="678"/>
        <end position="753"/>
    </location>
</feature>
<evidence type="ECO:0000256" key="2">
    <source>
        <dbReference type="ARBA" id="ARBA00022763"/>
    </source>
</evidence>
<evidence type="ECO:0000256" key="4">
    <source>
        <dbReference type="ARBA" id="ARBA00023858"/>
    </source>
</evidence>
<evidence type="ECO:0000256" key="6">
    <source>
        <dbReference type="SAM" id="MobiDB-lite"/>
    </source>
</evidence>
<evidence type="ECO:0000313" key="8">
    <source>
        <dbReference type="EMBL" id="TRY70007.1"/>
    </source>
</evidence>
<keyword evidence="9" id="KW-1185">Reference proteome</keyword>
<accession>A0A553NX68</accession>
<dbReference type="OMA" id="QMQNRQA"/>
<evidence type="ECO:0000256" key="5">
    <source>
        <dbReference type="ARBA" id="ARBA00030146"/>
    </source>
</evidence>
<dbReference type="Pfam" id="PF16589">
    <property type="entry name" value="BRCT_2"/>
    <property type="match status" value="1"/>
</dbReference>
<proteinExistence type="predicted"/>
<feature type="region of interest" description="Disordered" evidence="6">
    <location>
        <begin position="1"/>
        <end position="22"/>
    </location>
</feature>
<dbReference type="PROSITE" id="PS50172">
    <property type="entry name" value="BRCT"/>
    <property type="match status" value="4"/>
</dbReference>
<feature type="compositionally biased region" description="Low complexity" evidence="6">
    <location>
        <begin position="465"/>
        <end position="482"/>
    </location>
</feature>
<name>A0A553NX68_TIGCA</name>
<dbReference type="InterPro" id="IPR036420">
    <property type="entry name" value="BRCT_dom_sf"/>
</dbReference>
<feature type="compositionally biased region" description="Low complexity" evidence="6">
    <location>
        <begin position="411"/>
        <end position="430"/>
    </location>
</feature>
<feature type="domain" description="BRCT" evidence="7">
    <location>
        <begin position="949"/>
        <end position="1034"/>
    </location>
</feature>
<feature type="compositionally biased region" description="Pro residues" evidence="6">
    <location>
        <begin position="431"/>
        <end position="447"/>
    </location>
</feature>
<feature type="domain" description="BRCT" evidence="7">
    <location>
        <begin position="113"/>
        <end position="201"/>
    </location>
</feature>
<reference evidence="8 9" key="1">
    <citation type="journal article" date="2018" name="Nat. Ecol. Evol.">
        <title>Genomic signatures of mitonuclear coevolution across populations of Tigriopus californicus.</title>
        <authorList>
            <person name="Barreto F.S."/>
            <person name="Watson E.T."/>
            <person name="Lima T.G."/>
            <person name="Willett C.S."/>
            <person name="Edmands S."/>
            <person name="Li W."/>
            <person name="Burton R.S."/>
        </authorList>
    </citation>
    <scope>NUCLEOTIDE SEQUENCE [LARGE SCALE GENOMIC DNA]</scope>
    <source>
        <strain evidence="8 9">San Diego</strain>
    </source>
</reference>
<evidence type="ECO:0000259" key="7">
    <source>
        <dbReference type="PROSITE" id="PS50172"/>
    </source>
</evidence>
<feature type="region of interest" description="Disordered" evidence="6">
    <location>
        <begin position="808"/>
        <end position="954"/>
    </location>
</feature>
<gene>
    <name evidence="8" type="ORF">TCAL_05287</name>
</gene>
<feature type="compositionally biased region" description="Low complexity" evidence="6">
    <location>
        <begin position="858"/>
        <end position="879"/>
    </location>
</feature>
<dbReference type="PANTHER" id="PTHR23196:SF1">
    <property type="entry name" value="PAX-INTERACTING PROTEIN 1"/>
    <property type="match status" value="1"/>
</dbReference>
<dbReference type="PANTHER" id="PTHR23196">
    <property type="entry name" value="PAX TRANSCRIPTION ACTIVATION DOMAIN INTERACTING PROTEIN"/>
    <property type="match status" value="1"/>
</dbReference>
<evidence type="ECO:0000256" key="1">
    <source>
        <dbReference type="ARBA" id="ARBA00004123"/>
    </source>
</evidence>
<feature type="region of interest" description="Disordered" evidence="6">
    <location>
        <begin position="411"/>
        <end position="505"/>
    </location>
</feature>
<dbReference type="AlphaFoldDB" id="A0A553NX68"/>
<keyword evidence="2" id="KW-0227">DNA damage</keyword>
<dbReference type="Pfam" id="PF00533">
    <property type="entry name" value="BRCT"/>
    <property type="match status" value="1"/>
</dbReference>
<dbReference type="Gene3D" id="3.40.50.10190">
    <property type="entry name" value="BRCT domain"/>
    <property type="match status" value="5"/>
</dbReference>
<feature type="domain" description="BRCT" evidence="7">
    <location>
        <begin position="584"/>
        <end position="664"/>
    </location>
</feature>
<dbReference type="InterPro" id="IPR001357">
    <property type="entry name" value="BRCT_dom"/>
</dbReference>
<dbReference type="GO" id="GO:0044666">
    <property type="term" value="C:MLL3/4 complex"/>
    <property type="evidence" value="ECO:0007669"/>
    <property type="project" value="TreeGrafter"/>
</dbReference>
<dbReference type="SMART" id="SM00292">
    <property type="entry name" value="BRCT"/>
    <property type="match status" value="4"/>
</dbReference>
<comment type="caution">
    <text evidence="8">The sequence shown here is derived from an EMBL/GenBank/DDBJ whole genome shotgun (WGS) entry which is preliminary data.</text>
</comment>
<comment type="subcellular location">
    <subcellularLocation>
        <location evidence="1">Nucleus</location>
    </subcellularLocation>
</comment>
<keyword evidence="3" id="KW-0539">Nucleus</keyword>